<evidence type="ECO:0000256" key="7">
    <source>
        <dbReference type="ARBA" id="ARBA00022801"/>
    </source>
</evidence>
<dbReference type="InterPro" id="IPR014001">
    <property type="entry name" value="Helicase_ATP-bd"/>
</dbReference>
<dbReference type="Pfam" id="PF00271">
    <property type="entry name" value="Helicase_C"/>
    <property type="match status" value="1"/>
</dbReference>
<dbReference type="CDD" id="cd00268">
    <property type="entry name" value="DEADc"/>
    <property type="match status" value="1"/>
</dbReference>
<evidence type="ECO:0000256" key="13">
    <source>
        <dbReference type="SAM" id="MobiDB-lite"/>
    </source>
</evidence>
<dbReference type="EC" id="3.6.4.13" evidence="3"/>
<keyword evidence="10" id="KW-0539">Nucleus</keyword>
<feature type="domain" description="Helicase C-terminal" evidence="15">
    <location>
        <begin position="722"/>
        <end position="905"/>
    </location>
</feature>
<protein>
    <recommendedName>
        <fullName evidence="3">RNA helicase</fullName>
        <ecNumber evidence="3">3.6.4.13</ecNumber>
    </recommendedName>
</protein>
<evidence type="ECO:0000256" key="5">
    <source>
        <dbReference type="ARBA" id="ARBA00022552"/>
    </source>
</evidence>
<feature type="compositionally biased region" description="Low complexity" evidence="13">
    <location>
        <begin position="75"/>
        <end position="87"/>
    </location>
</feature>
<feature type="compositionally biased region" description="Basic residues" evidence="13">
    <location>
        <begin position="932"/>
        <end position="941"/>
    </location>
</feature>
<dbReference type="EMBL" id="CAMXCT030002779">
    <property type="protein sequence ID" value="CAL4787702.1"/>
    <property type="molecule type" value="Genomic_DNA"/>
</dbReference>
<evidence type="ECO:0000259" key="14">
    <source>
        <dbReference type="PROSITE" id="PS51192"/>
    </source>
</evidence>
<dbReference type="SMART" id="SM00487">
    <property type="entry name" value="DEXDc"/>
    <property type="match status" value="1"/>
</dbReference>
<name>A0A9P1CZR2_9DINO</name>
<dbReference type="PROSITE" id="PS51195">
    <property type="entry name" value="Q_MOTIF"/>
    <property type="match status" value="1"/>
</dbReference>
<evidence type="ECO:0000259" key="16">
    <source>
        <dbReference type="PROSITE" id="PS51195"/>
    </source>
</evidence>
<dbReference type="InterPro" id="IPR000629">
    <property type="entry name" value="RNA-helicase_DEAD-box_CS"/>
</dbReference>
<dbReference type="PROSITE" id="PS51192">
    <property type="entry name" value="HELICASE_ATP_BIND_1"/>
    <property type="match status" value="1"/>
</dbReference>
<feature type="compositionally biased region" description="Basic and acidic residues" evidence="13">
    <location>
        <begin position="121"/>
        <end position="142"/>
    </location>
</feature>
<dbReference type="Gene3D" id="3.40.50.300">
    <property type="entry name" value="P-loop containing nucleotide triphosphate hydrolases"/>
    <property type="match status" value="2"/>
</dbReference>
<feature type="domain" description="DEAD-box RNA helicase Q" evidence="16">
    <location>
        <begin position="470"/>
        <end position="498"/>
    </location>
</feature>
<dbReference type="OrthoDB" id="196131at2759"/>
<dbReference type="GO" id="GO:0003676">
    <property type="term" value="F:nucleic acid binding"/>
    <property type="evidence" value="ECO:0007669"/>
    <property type="project" value="InterPro"/>
</dbReference>
<accession>A0A9P1CZR2</accession>
<keyword evidence="8" id="KW-0347">Helicase</keyword>
<dbReference type="Pfam" id="PF00270">
    <property type="entry name" value="DEAD"/>
    <property type="match status" value="1"/>
</dbReference>
<reference evidence="18" key="2">
    <citation type="submission" date="2024-04" db="EMBL/GenBank/DDBJ databases">
        <authorList>
            <person name="Chen Y."/>
            <person name="Shah S."/>
            <person name="Dougan E. K."/>
            <person name="Thang M."/>
            <person name="Chan C."/>
        </authorList>
    </citation>
    <scope>NUCLEOTIDE SEQUENCE [LARGE SCALE GENOMIC DNA]</scope>
</reference>
<evidence type="ECO:0000259" key="15">
    <source>
        <dbReference type="PROSITE" id="PS51194"/>
    </source>
</evidence>
<keyword evidence="9" id="KW-0067">ATP-binding</keyword>
<feature type="region of interest" description="Disordered" evidence="13">
    <location>
        <begin position="390"/>
        <end position="445"/>
    </location>
</feature>
<sequence length="989" mass="107173">MFVMNADRVPNLEKAEAPAAPRAHPLQRRPALQPLQPAESLSPPRSPVQKNDTRNEEMPKRHDDLPGIAERKSSKLTSSTKTSKTQKVPAITVAGSAGACYGHRPLSKQKFGSGYNQLPDRTVKVKEPKGLRTARGNKERLPQTRKLRPLPLEMKEDGTCQGIQGASQPSSSGSETLGSSRRERKTSKGRATEEEHGDSVTPSPTAAKRRAQRKLHKTAEIYGAPDAVGHTLRLPHALPRFERAEVNAGRSDTQVPLPPAKSRDALKLSIFPLWTHWNRWSYGLRPTPSSLDPLVKTAALARASKEPLRRKAKCFKFLRSFGQAYLGRVASRHNRHQSMQIFNLGPGISLLLPLNPALVFVLQFAMVTAPHLLPSFVQAKSVHALQRAMDPASSGAAPKRSSKRKLKVKGQKLQDGVPPAEPPYPKKRKSTKSTKPTKSDAKSVEVSAKAYRAKHAIVVQKSCLAPLATFQQARSSLGDDLVKAMEEQGYTAPTPIQAQAWPIALRGHDLVAVAKTGSGKTNGYLLPAMALIAKRGPCKSHGKHKTGLDERPPAQPSSLVMAPTRELVQQIAVEAKKLAPVVSARVLGIFGGVGKGPQVSALKAGVDLLCATPGRLRDFMTGDKTKAPVCLVDSVSYLVMDEADRMLDMGFEPEIRQIIANCPASGAAQEVLSGEARQTLFFTATWPPEVQRSALHFTHQAVKIQVGGASKETSAGLATNSNIKQMVRVVQHDDKIIALKKVIVSDLKPGETAIVFAGRKQTCDALEKELTWDPMKAEAPICAWCRALHGDKEQQDRQKALAAFRAITENPRKGQKGVLIATDVASRGLDIPGVALVVIFDYAESSTAKEAAESYVHRIGRTGRAGKEGRAITFFCPEKDVGAERLCQLLRAAGQEVPQKLEELVSEASRVEDARRSKEIKGKGKGKEAKGRGKAKLKGKGKGSPAETGTTEGCRARRRLSDKRGELDPLSGFGDQPRASQLSTIVPIQ</sequence>
<evidence type="ECO:0000256" key="12">
    <source>
        <dbReference type="PROSITE-ProRule" id="PRU00552"/>
    </source>
</evidence>
<dbReference type="EMBL" id="CAMXCT010002779">
    <property type="protein sequence ID" value="CAI4000390.1"/>
    <property type="molecule type" value="Genomic_DNA"/>
</dbReference>
<evidence type="ECO:0000313" key="17">
    <source>
        <dbReference type="EMBL" id="CAI4000390.1"/>
    </source>
</evidence>
<keyword evidence="4" id="KW-0690">Ribosome biogenesis</keyword>
<reference evidence="17" key="1">
    <citation type="submission" date="2022-10" db="EMBL/GenBank/DDBJ databases">
        <authorList>
            <person name="Chen Y."/>
            <person name="Dougan E. K."/>
            <person name="Chan C."/>
            <person name="Rhodes N."/>
            <person name="Thang M."/>
        </authorList>
    </citation>
    <scope>NUCLEOTIDE SEQUENCE</scope>
</reference>
<feature type="compositionally biased region" description="Basic residues" evidence="13">
    <location>
        <begin position="400"/>
        <end position="410"/>
    </location>
</feature>
<evidence type="ECO:0000256" key="8">
    <source>
        <dbReference type="ARBA" id="ARBA00022806"/>
    </source>
</evidence>
<dbReference type="InterPro" id="IPR014014">
    <property type="entry name" value="RNA_helicase_DEAD_Q_motif"/>
</dbReference>
<dbReference type="SMART" id="SM00490">
    <property type="entry name" value="HELICc"/>
    <property type="match status" value="1"/>
</dbReference>
<feature type="region of interest" description="Disordered" evidence="13">
    <location>
        <begin position="912"/>
        <end position="989"/>
    </location>
</feature>
<evidence type="ECO:0000256" key="2">
    <source>
        <dbReference type="ARBA" id="ARBA00009334"/>
    </source>
</evidence>
<organism evidence="17">
    <name type="scientific">Cladocopium goreaui</name>
    <dbReference type="NCBI Taxonomy" id="2562237"/>
    <lineage>
        <taxon>Eukaryota</taxon>
        <taxon>Sar</taxon>
        <taxon>Alveolata</taxon>
        <taxon>Dinophyceae</taxon>
        <taxon>Suessiales</taxon>
        <taxon>Symbiodiniaceae</taxon>
        <taxon>Cladocopium</taxon>
    </lineage>
</organism>
<dbReference type="SUPFAM" id="SSF52540">
    <property type="entry name" value="P-loop containing nucleoside triphosphate hydrolases"/>
    <property type="match status" value="1"/>
</dbReference>
<evidence type="ECO:0000256" key="1">
    <source>
        <dbReference type="ARBA" id="ARBA00004604"/>
    </source>
</evidence>
<dbReference type="PANTHER" id="PTHR47958">
    <property type="entry name" value="ATP-DEPENDENT RNA HELICASE DBP3"/>
    <property type="match status" value="1"/>
</dbReference>
<dbReference type="Proteomes" id="UP001152797">
    <property type="component" value="Unassembled WGS sequence"/>
</dbReference>
<feature type="compositionally biased region" description="Polar residues" evidence="13">
    <location>
        <begin position="978"/>
        <end position="989"/>
    </location>
</feature>
<evidence type="ECO:0000313" key="19">
    <source>
        <dbReference type="Proteomes" id="UP001152797"/>
    </source>
</evidence>
<gene>
    <name evidence="17" type="ORF">C1SCF055_LOCUS26511</name>
</gene>
<comment type="subcellular location">
    <subcellularLocation>
        <location evidence="1">Nucleus</location>
        <location evidence="1">Nucleolus</location>
    </subcellularLocation>
</comment>
<feature type="domain" description="Helicase ATP-binding" evidence="14">
    <location>
        <begin position="501"/>
        <end position="704"/>
    </location>
</feature>
<evidence type="ECO:0000256" key="3">
    <source>
        <dbReference type="ARBA" id="ARBA00012552"/>
    </source>
</evidence>
<dbReference type="PROSITE" id="PS00039">
    <property type="entry name" value="DEAD_ATP_HELICASE"/>
    <property type="match status" value="1"/>
</dbReference>
<feature type="compositionally biased region" description="Basic and acidic residues" evidence="13">
    <location>
        <begin position="51"/>
        <end position="73"/>
    </location>
</feature>
<keyword evidence="5" id="KW-0698">rRNA processing</keyword>
<feature type="short sequence motif" description="Q motif" evidence="12">
    <location>
        <begin position="470"/>
        <end position="498"/>
    </location>
</feature>
<keyword evidence="7" id="KW-0378">Hydrolase</keyword>
<feature type="region of interest" description="Disordered" evidence="13">
    <location>
        <begin position="1"/>
        <end position="215"/>
    </location>
</feature>
<feature type="compositionally biased region" description="Basic and acidic residues" evidence="13">
    <location>
        <begin position="912"/>
        <end position="931"/>
    </location>
</feature>
<dbReference type="GO" id="GO:0003724">
    <property type="term" value="F:RNA helicase activity"/>
    <property type="evidence" value="ECO:0007669"/>
    <property type="project" value="UniProtKB-EC"/>
</dbReference>
<keyword evidence="19" id="KW-1185">Reference proteome</keyword>
<dbReference type="PROSITE" id="PS51194">
    <property type="entry name" value="HELICASE_CTER"/>
    <property type="match status" value="1"/>
</dbReference>
<dbReference type="CDD" id="cd18787">
    <property type="entry name" value="SF2_C_DEAD"/>
    <property type="match status" value="1"/>
</dbReference>
<evidence type="ECO:0000256" key="6">
    <source>
        <dbReference type="ARBA" id="ARBA00022741"/>
    </source>
</evidence>
<evidence type="ECO:0000313" key="18">
    <source>
        <dbReference type="EMBL" id="CAL1153765.1"/>
    </source>
</evidence>
<dbReference type="EMBL" id="CAMXCT020002779">
    <property type="protein sequence ID" value="CAL1153765.1"/>
    <property type="molecule type" value="Genomic_DNA"/>
</dbReference>
<evidence type="ECO:0000256" key="9">
    <source>
        <dbReference type="ARBA" id="ARBA00022840"/>
    </source>
</evidence>
<comment type="similarity">
    <text evidence="2">Belongs to the DEAD box helicase family. DDX5/DBP2 subfamily.</text>
</comment>
<dbReference type="InterPro" id="IPR011545">
    <property type="entry name" value="DEAD/DEAH_box_helicase_dom"/>
</dbReference>
<dbReference type="AlphaFoldDB" id="A0A9P1CZR2"/>
<dbReference type="InterPro" id="IPR044742">
    <property type="entry name" value="DEAD/DEAH_RhlB"/>
</dbReference>
<feature type="compositionally biased region" description="Low complexity" evidence="13">
    <location>
        <begin position="170"/>
        <end position="179"/>
    </location>
</feature>
<comment type="caution">
    <text evidence="17">The sequence shown here is derived from an EMBL/GenBank/DDBJ whole genome shotgun (WGS) entry which is preliminary data.</text>
</comment>
<evidence type="ECO:0000256" key="10">
    <source>
        <dbReference type="ARBA" id="ARBA00023242"/>
    </source>
</evidence>
<comment type="function">
    <text evidence="11">ATP-dependent RNA helicase required for 60S ribosomal subunit synthesis. Involved in efficient pre-rRNA processing, predominantly at site A3, which is necessary for the normal formation of 25S and 5.8S rRNAs.</text>
</comment>
<dbReference type="InterPro" id="IPR027417">
    <property type="entry name" value="P-loop_NTPase"/>
</dbReference>
<evidence type="ECO:0000256" key="4">
    <source>
        <dbReference type="ARBA" id="ARBA00022517"/>
    </source>
</evidence>
<evidence type="ECO:0000256" key="11">
    <source>
        <dbReference type="ARBA" id="ARBA00037449"/>
    </source>
</evidence>
<dbReference type="GO" id="GO:0016787">
    <property type="term" value="F:hydrolase activity"/>
    <property type="evidence" value="ECO:0007669"/>
    <property type="project" value="UniProtKB-KW"/>
</dbReference>
<keyword evidence="6" id="KW-0547">Nucleotide-binding</keyword>
<dbReference type="InterPro" id="IPR001650">
    <property type="entry name" value="Helicase_C-like"/>
</dbReference>
<dbReference type="GO" id="GO:0005524">
    <property type="term" value="F:ATP binding"/>
    <property type="evidence" value="ECO:0007669"/>
    <property type="project" value="UniProtKB-KW"/>
</dbReference>
<proteinExistence type="inferred from homology"/>